<dbReference type="FunFam" id="3.30.420.10:FF:000032">
    <property type="entry name" value="Retrovirus-related Pol polyprotein from transposon 297-like Protein"/>
    <property type="match status" value="1"/>
</dbReference>
<dbReference type="Gene3D" id="3.30.420.10">
    <property type="entry name" value="Ribonuclease H-like superfamily/Ribonuclease H"/>
    <property type="match status" value="1"/>
</dbReference>
<dbReference type="Pfam" id="PF17921">
    <property type="entry name" value="Integrase_H2C2"/>
    <property type="match status" value="1"/>
</dbReference>
<dbReference type="InterPro" id="IPR005162">
    <property type="entry name" value="Retrotrans_gag_dom"/>
</dbReference>
<gene>
    <name evidence="4" type="ORF">QYE76_016283</name>
</gene>
<dbReference type="EMBL" id="JAUUTY010000001">
    <property type="protein sequence ID" value="KAK1699586.1"/>
    <property type="molecule type" value="Genomic_DNA"/>
</dbReference>
<feature type="region of interest" description="Disordered" evidence="2">
    <location>
        <begin position="33"/>
        <end position="104"/>
    </location>
</feature>
<keyword evidence="1" id="KW-0175">Coiled coil</keyword>
<reference evidence="4" key="1">
    <citation type="submission" date="2023-07" db="EMBL/GenBank/DDBJ databases">
        <title>A chromosome-level genome assembly of Lolium multiflorum.</title>
        <authorList>
            <person name="Chen Y."/>
            <person name="Copetti D."/>
            <person name="Kolliker R."/>
            <person name="Studer B."/>
        </authorList>
    </citation>
    <scope>NUCLEOTIDE SEQUENCE</scope>
    <source>
        <strain evidence="4">02402/16</strain>
        <tissue evidence="4">Leaf</tissue>
    </source>
</reference>
<dbReference type="GO" id="GO:0015074">
    <property type="term" value="P:DNA integration"/>
    <property type="evidence" value="ECO:0007669"/>
    <property type="project" value="InterPro"/>
</dbReference>
<evidence type="ECO:0000259" key="3">
    <source>
        <dbReference type="PROSITE" id="PS50994"/>
    </source>
</evidence>
<sequence length="596" mass="69126">MEELGKRMDAAEQQIQALREDLNRRFDQLVEMIRKGVPPTANDEESSKDGEDAQRRRKGCRLGVKTPHVVQRTSRRPTYAETSEDEEYVEDLEEPDPYAHPRVPNTTYVRDTYKVKVEIPTFNGNVDIEGCLDWLYEVETFFEVMNIPEDRRVSLVAYKLKGGAGAWWHRLQEDRRLRGEPCVRSWRQMKNLLKGRFLPADYDQILFIQFQNCAQRNRTISEYTEEFLRLQVRCNLAETKDQQVASKDEDEHLHHIRKAELPGMDQIKELYEEDEDFGHVWVKHLRDQPLGDDYLVQDGYLFKGDRLCIPRSSLRDKLIRELHSSDLSGHVGRDKTIANIEARYYWPQLNRDAGKFVQRCPICQTCKGQVQNSGLYMPLPIPDAPWEDISMDFVLGLPRTRRGNDVVFVVVDIFSKMAHFIPCRKTTDARHVANLFFREVVRLHGVPRSIVSDRDSKFLAAFWLTLWKQFNTELKFSTTAHPQTDGQTEVVNKSLGNLIRCICGDKKGQWDLALSLAEFSYNNSNHRSTGRSPFSIVYTKVPTHVVDLLKLPSKGSSKASLSFAENYTKLFEEIRSVLEAQNQKYKQLADCKRSLN</sequence>
<feature type="compositionally biased region" description="Basic and acidic residues" evidence="2">
    <location>
        <begin position="45"/>
        <end position="54"/>
    </location>
</feature>
<accession>A0AAD8X7K4</accession>
<dbReference type="Pfam" id="PF03732">
    <property type="entry name" value="Retrotrans_gag"/>
    <property type="match status" value="1"/>
</dbReference>
<evidence type="ECO:0000256" key="2">
    <source>
        <dbReference type="SAM" id="MobiDB-lite"/>
    </source>
</evidence>
<evidence type="ECO:0000313" key="5">
    <source>
        <dbReference type="Proteomes" id="UP001231189"/>
    </source>
</evidence>
<dbReference type="Gene3D" id="1.10.340.70">
    <property type="match status" value="1"/>
</dbReference>
<dbReference type="Proteomes" id="UP001231189">
    <property type="component" value="Unassembled WGS sequence"/>
</dbReference>
<dbReference type="InterPro" id="IPR041588">
    <property type="entry name" value="Integrase_H2C2"/>
</dbReference>
<feature type="coiled-coil region" evidence="1">
    <location>
        <begin position="1"/>
        <end position="28"/>
    </location>
</feature>
<dbReference type="FunFam" id="1.10.340.70:FF:000001">
    <property type="entry name" value="Retrovirus-related Pol polyprotein from transposon gypsy-like Protein"/>
    <property type="match status" value="1"/>
</dbReference>
<dbReference type="AlphaFoldDB" id="A0AAD8X7K4"/>
<protein>
    <recommendedName>
        <fullName evidence="3">Integrase catalytic domain-containing protein</fullName>
    </recommendedName>
</protein>
<dbReference type="PROSITE" id="PS50994">
    <property type="entry name" value="INTEGRASE"/>
    <property type="match status" value="1"/>
</dbReference>
<dbReference type="PANTHER" id="PTHR35046:SF26">
    <property type="entry name" value="RNA-DIRECTED DNA POLYMERASE"/>
    <property type="match status" value="1"/>
</dbReference>
<organism evidence="4 5">
    <name type="scientific">Lolium multiflorum</name>
    <name type="common">Italian ryegrass</name>
    <name type="synonym">Lolium perenne subsp. multiflorum</name>
    <dbReference type="NCBI Taxonomy" id="4521"/>
    <lineage>
        <taxon>Eukaryota</taxon>
        <taxon>Viridiplantae</taxon>
        <taxon>Streptophyta</taxon>
        <taxon>Embryophyta</taxon>
        <taxon>Tracheophyta</taxon>
        <taxon>Spermatophyta</taxon>
        <taxon>Magnoliopsida</taxon>
        <taxon>Liliopsida</taxon>
        <taxon>Poales</taxon>
        <taxon>Poaceae</taxon>
        <taxon>BOP clade</taxon>
        <taxon>Pooideae</taxon>
        <taxon>Poodae</taxon>
        <taxon>Poeae</taxon>
        <taxon>Poeae Chloroplast Group 2 (Poeae type)</taxon>
        <taxon>Loliodinae</taxon>
        <taxon>Loliinae</taxon>
        <taxon>Lolium</taxon>
    </lineage>
</organism>
<proteinExistence type="predicted"/>
<comment type="caution">
    <text evidence="4">The sequence shown here is derived from an EMBL/GenBank/DDBJ whole genome shotgun (WGS) entry which is preliminary data.</text>
</comment>
<feature type="domain" description="Integrase catalytic" evidence="3">
    <location>
        <begin position="381"/>
        <end position="541"/>
    </location>
</feature>
<dbReference type="InterPro" id="IPR036397">
    <property type="entry name" value="RNaseH_sf"/>
</dbReference>
<name>A0AAD8X7K4_LOLMU</name>
<keyword evidence="5" id="KW-1185">Reference proteome</keyword>
<dbReference type="GO" id="GO:0003676">
    <property type="term" value="F:nucleic acid binding"/>
    <property type="evidence" value="ECO:0007669"/>
    <property type="project" value="InterPro"/>
</dbReference>
<evidence type="ECO:0000313" key="4">
    <source>
        <dbReference type="EMBL" id="KAK1699586.1"/>
    </source>
</evidence>
<dbReference type="InterPro" id="IPR012337">
    <property type="entry name" value="RNaseH-like_sf"/>
</dbReference>
<dbReference type="PANTHER" id="PTHR35046">
    <property type="entry name" value="ZINC KNUCKLE (CCHC-TYPE) FAMILY PROTEIN"/>
    <property type="match status" value="1"/>
</dbReference>
<dbReference type="Pfam" id="PF00665">
    <property type="entry name" value="rve"/>
    <property type="match status" value="1"/>
</dbReference>
<evidence type="ECO:0000256" key="1">
    <source>
        <dbReference type="SAM" id="Coils"/>
    </source>
</evidence>
<dbReference type="SUPFAM" id="SSF53098">
    <property type="entry name" value="Ribonuclease H-like"/>
    <property type="match status" value="1"/>
</dbReference>
<dbReference type="InterPro" id="IPR001584">
    <property type="entry name" value="Integrase_cat-core"/>
</dbReference>
<feature type="compositionally biased region" description="Acidic residues" evidence="2">
    <location>
        <begin position="82"/>
        <end position="96"/>
    </location>
</feature>